<evidence type="ECO:0000313" key="1">
    <source>
        <dbReference type="EMBL" id="RHK38768.1"/>
    </source>
</evidence>
<dbReference type="RefSeq" id="WP_118314603.1">
    <property type="nucleotide sequence ID" value="NZ_CALLAX010000079.1"/>
</dbReference>
<sequence length="66" mass="7692">MTGICPILFEDKQKQYNLTDDEVKKFCQLGCSVDCDIFLKEYARRLDKKKRINEIESKDGSDGNEK</sequence>
<organism evidence="1 2">
    <name type="scientific">Anaerobutyricum hallii</name>
    <dbReference type="NCBI Taxonomy" id="39488"/>
    <lineage>
        <taxon>Bacteria</taxon>
        <taxon>Bacillati</taxon>
        <taxon>Bacillota</taxon>
        <taxon>Clostridia</taxon>
        <taxon>Lachnospirales</taxon>
        <taxon>Lachnospiraceae</taxon>
        <taxon>Anaerobutyricum</taxon>
    </lineage>
</organism>
<comment type="caution">
    <text evidence="1">The sequence shown here is derived from an EMBL/GenBank/DDBJ whole genome shotgun (WGS) entry which is preliminary data.</text>
</comment>
<accession>A0A415G6U1</accession>
<gene>
    <name evidence="1" type="ORF">DW068_08795</name>
</gene>
<protein>
    <submittedName>
        <fullName evidence="1">Uncharacterized protein</fullName>
    </submittedName>
</protein>
<evidence type="ECO:0000313" key="2">
    <source>
        <dbReference type="Proteomes" id="UP000283497"/>
    </source>
</evidence>
<dbReference type="EMBL" id="QRNJ01000031">
    <property type="protein sequence ID" value="RHK38768.1"/>
    <property type="molecule type" value="Genomic_DNA"/>
</dbReference>
<dbReference type="Proteomes" id="UP000283497">
    <property type="component" value="Unassembled WGS sequence"/>
</dbReference>
<reference evidence="1 2" key="1">
    <citation type="submission" date="2018-08" db="EMBL/GenBank/DDBJ databases">
        <title>A genome reference for cultivated species of the human gut microbiota.</title>
        <authorList>
            <person name="Zou Y."/>
            <person name="Xue W."/>
            <person name="Luo G."/>
        </authorList>
    </citation>
    <scope>NUCLEOTIDE SEQUENCE [LARGE SCALE GENOMIC DNA]</scope>
    <source>
        <strain evidence="1 2">AF45-14BH</strain>
    </source>
</reference>
<proteinExistence type="predicted"/>
<name>A0A415G6U1_9FIRM</name>
<dbReference type="AlphaFoldDB" id="A0A415G6U1"/>